<feature type="compositionally biased region" description="Polar residues" evidence="6">
    <location>
        <begin position="74"/>
        <end position="85"/>
    </location>
</feature>
<evidence type="ECO:0000256" key="3">
    <source>
        <dbReference type="ARBA" id="ARBA00023015"/>
    </source>
</evidence>
<evidence type="ECO:0000313" key="8">
    <source>
        <dbReference type="EMBL" id="KAG9240051.1"/>
    </source>
</evidence>
<evidence type="ECO:0000256" key="4">
    <source>
        <dbReference type="ARBA" id="ARBA00023163"/>
    </source>
</evidence>
<keyword evidence="3" id="KW-0805">Transcription regulation</keyword>
<dbReference type="PANTHER" id="PTHR13218:SF8">
    <property type="entry name" value="TRANSCRIPTION INITIATION FACTOR TFIID SUBUNIT 11"/>
    <property type="match status" value="1"/>
</dbReference>
<keyword evidence="4" id="KW-0804">Transcription</keyword>
<accession>A0A9P7YUM3</accession>
<dbReference type="InterPro" id="IPR006809">
    <property type="entry name" value="TAFII28_dom"/>
</dbReference>
<dbReference type="AlphaFoldDB" id="A0A9P7YUM3"/>
<dbReference type="InterPro" id="IPR045127">
    <property type="entry name" value="TAF11-like"/>
</dbReference>
<dbReference type="GO" id="GO:0016251">
    <property type="term" value="F:RNA polymerase II general transcription initiation factor activity"/>
    <property type="evidence" value="ECO:0007669"/>
    <property type="project" value="TreeGrafter"/>
</dbReference>
<dbReference type="Pfam" id="PF04719">
    <property type="entry name" value="TAFII28"/>
    <property type="match status" value="1"/>
</dbReference>
<gene>
    <name evidence="8" type="ORF">BJ878DRAFT_323749</name>
</gene>
<organism evidence="8 9">
    <name type="scientific">Calycina marina</name>
    <dbReference type="NCBI Taxonomy" id="1763456"/>
    <lineage>
        <taxon>Eukaryota</taxon>
        <taxon>Fungi</taxon>
        <taxon>Dikarya</taxon>
        <taxon>Ascomycota</taxon>
        <taxon>Pezizomycotina</taxon>
        <taxon>Leotiomycetes</taxon>
        <taxon>Helotiales</taxon>
        <taxon>Pezizellaceae</taxon>
        <taxon>Calycina</taxon>
    </lineage>
</organism>
<dbReference type="PANTHER" id="PTHR13218">
    <property type="entry name" value="TRANSCRIPTION INITIATION FACTOR TFIID SUBUNIT 11-RELATED"/>
    <property type="match status" value="1"/>
</dbReference>
<reference evidence="8" key="1">
    <citation type="journal article" date="2021" name="IMA Fungus">
        <title>Genomic characterization of three marine fungi, including Emericellopsis atlantica sp. nov. with signatures of a generalist lifestyle and marine biomass degradation.</title>
        <authorList>
            <person name="Hagestad O.C."/>
            <person name="Hou L."/>
            <person name="Andersen J.H."/>
            <person name="Hansen E.H."/>
            <person name="Altermark B."/>
            <person name="Li C."/>
            <person name="Kuhnert E."/>
            <person name="Cox R.J."/>
            <person name="Crous P.W."/>
            <person name="Spatafora J.W."/>
            <person name="Lail K."/>
            <person name="Amirebrahimi M."/>
            <person name="Lipzen A."/>
            <person name="Pangilinan J."/>
            <person name="Andreopoulos W."/>
            <person name="Hayes R.D."/>
            <person name="Ng V."/>
            <person name="Grigoriev I.V."/>
            <person name="Jackson S.A."/>
            <person name="Sutton T.D.S."/>
            <person name="Dobson A.D.W."/>
            <person name="Rama T."/>
        </authorList>
    </citation>
    <scope>NUCLEOTIDE SEQUENCE</scope>
    <source>
        <strain evidence="8">TRa3180A</strain>
    </source>
</reference>
<evidence type="ECO:0000256" key="6">
    <source>
        <dbReference type="SAM" id="MobiDB-lite"/>
    </source>
</evidence>
<dbReference type="Proteomes" id="UP000887226">
    <property type="component" value="Unassembled WGS sequence"/>
</dbReference>
<dbReference type="GO" id="GO:0005669">
    <property type="term" value="C:transcription factor TFIID complex"/>
    <property type="evidence" value="ECO:0007669"/>
    <property type="project" value="InterPro"/>
</dbReference>
<feature type="domain" description="TAFII28-like protein" evidence="7">
    <location>
        <begin position="172"/>
        <end position="275"/>
    </location>
</feature>
<feature type="region of interest" description="Disordered" evidence="6">
    <location>
        <begin position="1"/>
        <end position="153"/>
    </location>
</feature>
<feature type="compositionally biased region" description="Polar residues" evidence="6">
    <location>
        <begin position="45"/>
        <end position="61"/>
    </location>
</feature>
<proteinExistence type="inferred from homology"/>
<feature type="compositionally biased region" description="Pro residues" evidence="6">
    <location>
        <begin position="12"/>
        <end position="24"/>
    </location>
</feature>
<dbReference type="OrthoDB" id="28335at2759"/>
<name>A0A9P7YUM3_9HELO</name>
<sequence>MASPPYHNSPPALSPPFNSPLPQPPKRRQSDMPTGYSTKRRKASMLSTTSSASHPLRQTSFPPEGIIKNERYSRSPSFDTMSTASGVIDSKRKRKRPKSRVRDDTASIAGGKGKSTVSAASGRATKRRGASKDAPEEEEEEEAHALNNLGKDMVLQTEDQKRKEQLNRSMFVSVLDSKQTVRYDAWMSAKLSDPVTKRVMNAVLSQSVPGTVSFAVRSVTKVFLGEIIEGARKVQEQWDRSDEEVQDIHKRVNHPVTKALRAPLQADHLRESLRRYRAVGEGGSTGQLGLWQMVQHGGVERFASKVGGKRLFK</sequence>
<evidence type="ECO:0000256" key="5">
    <source>
        <dbReference type="ARBA" id="ARBA00023242"/>
    </source>
</evidence>
<dbReference type="GO" id="GO:0046982">
    <property type="term" value="F:protein heterodimerization activity"/>
    <property type="evidence" value="ECO:0007669"/>
    <property type="project" value="InterPro"/>
</dbReference>
<keyword evidence="5" id="KW-0539">Nucleus</keyword>
<comment type="similarity">
    <text evidence="2">Belongs to the TAF11 family.</text>
</comment>
<dbReference type="SUPFAM" id="SSF47113">
    <property type="entry name" value="Histone-fold"/>
    <property type="match status" value="1"/>
</dbReference>
<evidence type="ECO:0000256" key="2">
    <source>
        <dbReference type="ARBA" id="ARBA00009788"/>
    </source>
</evidence>
<dbReference type="InterPro" id="IPR009072">
    <property type="entry name" value="Histone-fold"/>
</dbReference>
<dbReference type="EMBL" id="MU254617">
    <property type="protein sequence ID" value="KAG9240051.1"/>
    <property type="molecule type" value="Genomic_DNA"/>
</dbReference>
<evidence type="ECO:0000259" key="7">
    <source>
        <dbReference type="Pfam" id="PF04719"/>
    </source>
</evidence>
<dbReference type="CDD" id="cd08048">
    <property type="entry name" value="HFD_TAF11"/>
    <property type="match status" value="1"/>
</dbReference>
<keyword evidence="9" id="KW-1185">Reference proteome</keyword>
<evidence type="ECO:0000313" key="9">
    <source>
        <dbReference type="Proteomes" id="UP000887226"/>
    </source>
</evidence>
<evidence type="ECO:0000256" key="1">
    <source>
        <dbReference type="ARBA" id="ARBA00004123"/>
    </source>
</evidence>
<comment type="caution">
    <text evidence="8">The sequence shown here is derived from an EMBL/GenBank/DDBJ whole genome shotgun (WGS) entry which is preliminary data.</text>
</comment>
<protein>
    <submittedName>
        <fullName evidence="8">HTAFII28-like protein conserved region-domain-containing protein</fullName>
    </submittedName>
</protein>
<dbReference type="GO" id="GO:0051123">
    <property type="term" value="P:RNA polymerase II preinitiation complex assembly"/>
    <property type="evidence" value="ECO:0007669"/>
    <property type="project" value="InterPro"/>
</dbReference>
<comment type="subcellular location">
    <subcellularLocation>
        <location evidence="1">Nucleus</location>
    </subcellularLocation>
</comment>
<dbReference type="Gene3D" id="1.10.20.10">
    <property type="entry name" value="Histone, subunit A"/>
    <property type="match status" value="1"/>
</dbReference>